<evidence type="ECO:0000313" key="2">
    <source>
        <dbReference type="Proteomes" id="UP001493487"/>
    </source>
</evidence>
<proteinExistence type="predicted"/>
<dbReference type="PANTHER" id="PTHR36439">
    <property type="entry name" value="BLL4334 PROTEIN"/>
    <property type="match status" value="1"/>
</dbReference>
<dbReference type="Proteomes" id="UP001493487">
    <property type="component" value="Unassembled WGS sequence"/>
</dbReference>
<sequence>MTIYIALIRGINVGGKNKVPMAELKLSLQAIGLNNVQTYIQSGNVLFESEDGAEQLRGRIEQAIEASFGVTATVVLRTAEQLERIIEGCPYAADSLLEGESIQVSVLTEAPSQKAIDILSVSSDEKDEYQISGEEIYFLFRQSVLDSKLAKNLAKLGSTVTSRNWNTIIKLGALVKAMEG</sequence>
<dbReference type="PANTHER" id="PTHR36439:SF1">
    <property type="entry name" value="DUF1697 DOMAIN-CONTAINING PROTEIN"/>
    <property type="match status" value="1"/>
</dbReference>
<dbReference type="PIRSF" id="PIRSF008502">
    <property type="entry name" value="UCP008502"/>
    <property type="match status" value="1"/>
</dbReference>
<dbReference type="InterPro" id="IPR012545">
    <property type="entry name" value="DUF1697"/>
</dbReference>
<keyword evidence="2" id="KW-1185">Reference proteome</keyword>
<comment type="caution">
    <text evidence="1">The sequence shown here is derived from an EMBL/GenBank/DDBJ whole genome shotgun (WGS) entry which is preliminary data.</text>
</comment>
<accession>A0ABV1KVL4</accession>
<gene>
    <name evidence="1" type="ORF">QJS35_17370</name>
</gene>
<evidence type="ECO:0000313" key="1">
    <source>
        <dbReference type="EMBL" id="MEQ4484170.1"/>
    </source>
</evidence>
<protein>
    <submittedName>
        <fullName evidence="1">DUF1697 domain-containing protein</fullName>
    </submittedName>
</protein>
<dbReference type="EMBL" id="JASKHM010000010">
    <property type="protein sequence ID" value="MEQ4484170.1"/>
    <property type="molecule type" value="Genomic_DNA"/>
</dbReference>
<dbReference type="Pfam" id="PF08002">
    <property type="entry name" value="DUF1697"/>
    <property type="match status" value="1"/>
</dbReference>
<dbReference type="RefSeq" id="WP_232186553.1">
    <property type="nucleotide sequence ID" value="NZ_JAIOAP010000009.1"/>
</dbReference>
<dbReference type="Gene3D" id="3.30.70.1280">
    <property type="entry name" value="SP0830-like domains"/>
    <property type="match status" value="1"/>
</dbReference>
<organism evidence="1 2">
    <name type="scientific">Cohnella silvisoli</name>
    <dbReference type="NCBI Taxonomy" id="2873699"/>
    <lineage>
        <taxon>Bacteria</taxon>
        <taxon>Bacillati</taxon>
        <taxon>Bacillota</taxon>
        <taxon>Bacilli</taxon>
        <taxon>Bacillales</taxon>
        <taxon>Paenibacillaceae</taxon>
        <taxon>Cohnella</taxon>
    </lineage>
</organism>
<reference evidence="1 2" key="1">
    <citation type="journal article" date="2023" name="Genome Announc.">
        <title>Pan-Genome Analyses of the Genus Cohnella and Proposal of the Novel Species Cohnella silvisoli sp. nov., Isolated from Forest Soil.</title>
        <authorList>
            <person name="Wang C."/>
            <person name="Mao L."/>
            <person name="Bao G."/>
            <person name="Zhu H."/>
        </authorList>
    </citation>
    <scope>NUCLEOTIDE SEQUENCE [LARGE SCALE GENOMIC DNA]</scope>
    <source>
        <strain evidence="1 2">NL03-T5-1</strain>
    </source>
</reference>
<name>A0ABV1KVL4_9BACL</name>
<dbReference type="SUPFAM" id="SSF160379">
    <property type="entry name" value="SP0830-like"/>
    <property type="match status" value="1"/>
</dbReference>